<proteinExistence type="predicted"/>
<accession>A0ABS5XZX8</accession>
<dbReference type="Proteomes" id="UP001196661">
    <property type="component" value="Unassembled WGS sequence"/>
</dbReference>
<dbReference type="RefSeq" id="WP_215617054.1">
    <property type="nucleotide sequence ID" value="NZ_JADOER010000004.1"/>
</dbReference>
<name>A0ABS5XZX8_9CYAN</name>
<comment type="caution">
    <text evidence="1">The sequence shown here is derived from an EMBL/GenBank/DDBJ whole genome shotgun (WGS) entry which is preliminary data.</text>
</comment>
<keyword evidence="2" id="KW-1185">Reference proteome</keyword>
<reference evidence="1 2" key="1">
    <citation type="journal article" date="2021" name="Mar. Drugs">
        <title>Genome Reduction and Secondary Metabolism of the Marine Sponge-Associated Cyanobacterium Leptothoe.</title>
        <authorList>
            <person name="Konstantinou D."/>
            <person name="Popin R.V."/>
            <person name="Fewer D.P."/>
            <person name="Sivonen K."/>
            <person name="Gkelis S."/>
        </authorList>
    </citation>
    <scope>NUCLEOTIDE SEQUENCE [LARGE SCALE GENOMIC DNA]</scope>
    <source>
        <strain evidence="1 2">TAU-MAC 1615</strain>
    </source>
</reference>
<organism evidence="1 2">
    <name type="scientific">Leptothoe kymatousa TAU-MAC 1615</name>
    <dbReference type="NCBI Taxonomy" id="2364775"/>
    <lineage>
        <taxon>Bacteria</taxon>
        <taxon>Bacillati</taxon>
        <taxon>Cyanobacteriota</taxon>
        <taxon>Cyanophyceae</taxon>
        <taxon>Nodosilineales</taxon>
        <taxon>Cymatolegaceae</taxon>
        <taxon>Leptothoe</taxon>
        <taxon>Leptothoe kymatousa</taxon>
    </lineage>
</organism>
<evidence type="ECO:0000313" key="2">
    <source>
        <dbReference type="Proteomes" id="UP001196661"/>
    </source>
</evidence>
<protein>
    <submittedName>
        <fullName evidence="1">Uncharacterized protein</fullName>
    </submittedName>
</protein>
<sequence length="537" mass="61648">MNAFTELPQTYLEERAGYAGLTLEQTRLFLLKFQQAKHNRAIASELDITVNACVQCLGEIYRKFGIEGRGRGKEKRLRDVLVQGYESRQSDQPAGGVPDQESVMVALQPMAQTESSAKALTRFAQASPPAANAQFLRGWVRSLRYSQTNLNHEEGQEMVDDILQSLFKTLPVAVTALAAETPNTKAEIVAKLLDRLDQLVLELQPRVEKDRLPQLRFFLQQNSNPLARSVFAFVLRLRSQLGLTDDDFMPWEVIDEAMENVKHASSGEAKPPWGMKAYSRMIRQQCCLSIIQRSQHRKSAPSVDSIAPEVLPERLQRGLQAIDHALLDLYLATKQRSEANIDFFNILRTRWLEPLEWGRYSTEIQSNRNHWASRNYLATTLEEQWDFEIKALRALRVAFHNYDQDSFEQLYADFGQKVQVRHRTYCEKLFYPLREPPTSGFYKLVAVPRGDQLNQADILLSNQVWRYAILMAKPQLTALDLDEIQKLLDDAATRPGLDFWLREVDHLIAHETEMAPDSLLEVEQIQQAELKKHSIRL</sequence>
<gene>
    <name evidence="1" type="ORF">IXB28_02930</name>
</gene>
<dbReference type="EMBL" id="JADOER010000004">
    <property type="protein sequence ID" value="MBT9311149.1"/>
    <property type="molecule type" value="Genomic_DNA"/>
</dbReference>
<evidence type="ECO:0000313" key="1">
    <source>
        <dbReference type="EMBL" id="MBT9311149.1"/>
    </source>
</evidence>